<keyword evidence="3" id="KW-1185">Reference proteome</keyword>
<dbReference type="SUPFAM" id="SSF109854">
    <property type="entry name" value="DinB/YfiT-like putative metalloenzymes"/>
    <property type="match status" value="1"/>
</dbReference>
<evidence type="ECO:0000256" key="1">
    <source>
        <dbReference type="SAM" id="MobiDB-lite"/>
    </source>
</evidence>
<dbReference type="Gene3D" id="1.20.120.450">
    <property type="entry name" value="dinb family like domain"/>
    <property type="match status" value="1"/>
</dbReference>
<feature type="region of interest" description="Disordered" evidence="1">
    <location>
        <begin position="1"/>
        <end position="21"/>
    </location>
</feature>
<dbReference type="Proteomes" id="UP000076038">
    <property type="component" value="Chromosome"/>
</dbReference>
<dbReference type="EMBL" id="CP015220">
    <property type="protein sequence ID" value="AMY24990.1"/>
    <property type="molecule type" value="Genomic_DNA"/>
</dbReference>
<sequence>MLDNRGMSFTAPTPDPVDGPLVGDDRPILEGMLRWHRATLSNICAGADAEQLAQRPFSHSTLSLLGLVRHLAKVERIWFRERLASMSFDPMYDAALGKDSDFLGATASSAESDFARFAAECEASDVVAAQYSFEDPVDCRGGPMSLRMVYVHMIGEYARHNGHADIIREQIDGVTGR</sequence>
<reference evidence="2 3" key="1">
    <citation type="journal article" date="2016" name="Genome Announc.">
        <title>Complete Genome and Plasmid Sequences for Rhodococcus fascians D188 and Draft Sequences for Rhodococcus Isolates PBTS 1 and PBTS 2.</title>
        <authorList>
            <person name="Stamler R.A."/>
            <person name="Vereecke D."/>
            <person name="Zhang Y."/>
            <person name="Schilkey F."/>
            <person name="Devitt N."/>
            <person name="Randall J.J."/>
        </authorList>
    </citation>
    <scope>NUCLEOTIDE SEQUENCE [LARGE SCALE GENOMIC DNA]</scope>
    <source>
        <strain evidence="2 3">PBTS2</strain>
    </source>
</reference>
<dbReference type="InterPro" id="IPR034660">
    <property type="entry name" value="DinB/YfiT-like"/>
</dbReference>
<proteinExistence type="predicted"/>
<name>A0A143QPR6_RHOFA</name>
<gene>
    <name evidence="2" type="ORF">A3Q41_03704</name>
</gene>
<dbReference type="Pfam" id="PF04978">
    <property type="entry name" value="MST"/>
    <property type="match status" value="1"/>
</dbReference>
<evidence type="ECO:0008006" key="4">
    <source>
        <dbReference type="Google" id="ProtNLM"/>
    </source>
</evidence>
<protein>
    <recommendedName>
        <fullName evidence="4">Mini-circle protein</fullName>
    </recommendedName>
</protein>
<evidence type="ECO:0000313" key="2">
    <source>
        <dbReference type="EMBL" id="AMY24990.1"/>
    </source>
</evidence>
<organism evidence="2 3">
    <name type="scientific">Rhodococcoides fascians</name>
    <name type="common">Rhodococcus fascians</name>
    <dbReference type="NCBI Taxonomy" id="1828"/>
    <lineage>
        <taxon>Bacteria</taxon>
        <taxon>Bacillati</taxon>
        <taxon>Actinomycetota</taxon>
        <taxon>Actinomycetes</taxon>
        <taxon>Mycobacteriales</taxon>
        <taxon>Nocardiaceae</taxon>
        <taxon>Rhodococcoides</taxon>
    </lineage>
</organism>
<dbReference type="InterPro" id="IPR007061">
    <property type="entry name" value="MST-like"/>
</dbReference>
<dbReference type="KEGG" id="rhs:A3Q41_03704"/>
<dbReference type="AlphaFoldDB" id="A0A143QPR6"/>
<dbReference type="PATRIC" id="fig|1653479.3.peg.3755"/>
<dbReference type="RefSeq" id="WP_201247416.1">
    <property type="nucleotide sequence ID" value="NZ_CP015220.1"/>
</dbReference>
<evidence type="ECO:0000313" key="3">
    <source>
        <dbReference type="Proteomes" id="UP000076038"/>
    </source>
</evidence>
<reference evidence="3" key="2">
    <citation type="submission" date="2016-04" db="EMBL/GenBank/DDBJ databases">
        <title>Complete Genome and Plasmid Sequences for Rhodococcus fascians D188 and Draft Sequences for Rhodococcus spp. Isolates PBTS 1 and PBTS 2.</title>
        <authorList>
            <person name="Stamer R."/>
            <person name="Vereecke D."/>
            <person name="Zhang Y."/>
            <person name="Schilkey F."/>
            <person name="Devitt N."/>
            <person name="Randall J."/>
        </authorList>
    </citation>
    <scope>NUCLEOTIDE SEQUENCE [LARGE SCALE GENOMIC DNA]</scope>
    <source>
        <strain evidence="3">PBTS2</strain>
    </source>
</reference>
<accession>A0A143QPR6</accession>